<proteinExistence type="predicted"/>
<keyword evidence="2" id="KW-1185">Reference proteome</keyword>
<reference evidence="1 2" key="1">
    <citation type="submission" date="2016-02" db="EMBL/GenBank/DDBJ databases">
        <title>Genome analysis of coral dinoflagellate symbionts highlights evolutionary adaptations to a symbiotic lifestyle.</title>
        <authorList>
            <person name="Aranda M."/>
            <person name="Li Y."/>
            <person name="Liew Y.J."/>
            <person name="Baumgarten S."/>
            <person name="Simakov O."/>
            <person name="Wilson M."/>
            <person name="Piel J."/>
            <person name="Ashoor H."/>
            <person name="Bougouffa S."/>
            <person name="Bajic V.B."/>
            <person name="Ryu T."/>
            <person name="Ravasi T."/>
            <person name="Bayer T."/>
            <person name="Micklem G."/>
            <person name="Kim H."/>
            <person name="Bhak J."/>
            <person name="Lajeunesse T.C."/>
            <person name="Voolstra C.R."/>
        </authorList>
    </citation>
    <scope>NUCLEOTIDE SEQUENCE [LARGE SCALE GENOMIC DNA]</scope>
    <source>
        <strain evidence="1 2">CCMP2467</strain>
    </source>
</reference>
<dbReference type="AlphaFoldDB" id="A0A1Q9C8J8"/>
<dbReference type="OMA" id="WILHEVK"/>
<evidence type="ECO:0000313" key="1">
    <source>
        <dbReference type="EMBL" id="OLP79244.1"/>
    </source>
</evidence>
<evidence type="ECO:0000313" key="2">
    <source>
        <dbReference type="Proteomes" id="UP000186817"/>
    </source>
</evidence>
<dbReference type="EMBL" id="LSRX01001507">
    <property type="protein sequence ID" value="OLP79244.1"/>
    <property type="molecule type" value="Genomic_DNA"/>
</dbReference>
<organism evidence="1 2">
    <name type="scientific">Symbiodinium microadriaticum</name>
    <name type="common">Dinoflagellate</name>
    <name type="synonym">Zooxanthella microadriatica</name>
    <dbReference type="NCBI Taxonomy" id="2951"/>
    <lineage>
        <taxon>Eukaryota</taxon>
        <taxon>Sar</taxon>
        <taxon>Alveolata</taxon>
        <taxon>Dinophyceae</taxon>
        <taxon>Suessiales</taxon>
        <taxon>Symbiodiniaceae</taxon>
        <taxon>Symbiodinium</taxon>
    </lineage>
</organism>
<dbReference type="OrthoDB" id="424251at2759"/>
<comment type="caution">
    <text evidence="1">The sequence shown here is derived from an EMBL/GenBank/DDBJ whole genome shotgun (WGS) entry which is preliminary data.</text>
</comment>
<accession>A0A1Q9C8J8</accession>
<gene>
    <name evidence="1" type="ORF">AK812_SmicGene40490</name>
</gene>
<dbReference type="Proteomes" id="UP000186817">
    <property type="component" value="Unassembled WGS sequence"/>
</dbReference>
<protein>
    <submittedName>
        <fullName evidence="1">Uncharacterized protein</fullName>
    </submittedName>
</protein>
<name>A0A1Q9C8J8_SYMMI</name>
<sequence>MSSGQPVLPVPQQALHGYDEVPATAPPPSASFHGNATAHSALAVPLAGRQAQAENRAQLRCVATGLCLHILVVALVNALVWALYLILLTDSYPWPMWVSFGTSLSIFAHIVNVLPWTLPRREGGCPRWLMSVLGNIALGNFTVWMVWAFTSCGVNDSGPYYCGGYMWPMWVTLPTGFAACVLVAVAMLCRCCSKM</sequence>